<dbReference type="InterPro" id="IPR038495">
    <property type="entry name" value="ATPase_E_C"/>
</dbReference>
<dbReference type="Gene3D" id="1.20.5.620">
    <property type="entry name" value="F1F0 ATP synthase subunit B, membrane domain"/>
    <property type="match status" value="1"/>
</dbReference>
<keyword evidence="2" id="KW-0813">Transport</keyword>
<organism evidence="4 5">
    <name type="scientific">Deinococcus aerolatus</name>
    <dbReference type="NCBI Taxonomy" id="522487"/>
    <lineage>
        <taxon>Bacteria</taxon>
        <taxon>Thermotogati</taxon>
        <taxon>Deinococcota</taxon>
        <taxon>Deinococci</taxon>
        <taxon>Deinococcales</taxon>
        <taxon>Deinococcaceae</taxon>
        <taxon>Deinococcus</taxon>
    </lineage>
</organism>
<dbReference type="EMBL" id="BMOL01000011">
    <property type="protein sequence ID" value="GGL85612.1"/>
    <property type="molecule type" value="Genomic_DNA"/>
</dbReference>
<dbReference type="Proteomes" id="UP000639973">
    <property type="component" value="Unassembled WGS sequence"/>
</dbReference>
<keyword evidence="3" id="KW-0406">Ion transport</keyword>
<keyword evidence="5" id="KW-1185">Reference proteome</keyword>
<accession>A0ABQ2GC85</accession>
<protein>
    <submittedName>
        <fullName evidence="4">V-type ATP synthase subunit E</fullName>
    </submittedName>
</protein>
<gene>
    <name evidence="4" type="primary">atpE</name>
    <name evidence="4" type="ORF">GCM10010840_24410</name>
</gene>
<evidence type="ECO:0000256" key="3">
    <source>
        <dbReference type="ARBA" id="ARBA00023065"/>
    </source>
</evidence>
<sequence>MALDKLLENEAQTEIERIRAEARERADAIVAGARERAEALVSGRARALDVARQSGLVRARSAADLDSNAQRLTATDTLQAQAFQTAEQYIRSSVTAPEYPQIMMKLISEGLQALPGAVAVETHTDEQDAARRALDFLGGEASTVEVRVNDSVQTGVRLIGPDGKTSIQNTLVGRLGRVREELAPQITRLLAE</sequence>
<evidence type="ECO:0000313" key="5">
    <source>
        <dbReference type="Proteomes" id="UP000639973"/>
    </source>
</evidence>
<evidence type="ECO:0000256" key="2">
    <source>
        <dbReference type="ARBA" id="ARBA00022448"/>
    </source>
</evidence>
<evidence type="ECO:0000256" key="1">
    <source>
        <dbReference type="ARBA" id="ARBA00005901"/>
    </source>
</evidence>
<dbReference type="RefSeq" id="WP_188972348.1">
    <property type="nucleotide sequence ID" value="NZ_BMOL01000011.1"/>
</dbReference>
<name>A0ABQ2GC85_9DEIO</name>
<dbReference type="InterPro" id="IPR002842">
    <property type="entry name" value="ATPase_V1_Esu"/>
</dbReference>
<comment type="similarity">
    <text evidence="1">Belongs to the V-ATPase E subunit family.</text>
</comment>
<dbReference type="SUPFAM" id="SSF160527">
    <property type="entry name" value="V-type ATPase subunit E-like"/>
    <property type="match status" value="1"/>
</dbReference>
<reference evidence="5" key="1">
    <citation type="journal article" date="2019" name="Int. J. Syst. Evol. Microbiol.">
        <title>The Global Catalogue of Microorganisms (GCM) 10K type strain sequencing project: providing services to taxonomists for standard genome sequencing and annotation.</title>
        <authorList>
            <consortium name="The Broad Institute Genomics Platform"/>
            <consortium name="The Broad Institute Genome Sequencing Center for Infectious Disease"/>
            <person name="Wu L."/>
            <person name="Ma J."/>
        </authorList>
    </citation>
    <scope>NUCLEOTIDE SEQUENCE [LARGE SCALE GENOMIC DNA]</scope>
    <source>
        <strain evidence="5">JCM 15442</strain>
    </source>
</reference>
<dbReference type="Pfam" id="PF01991">
    <property type="entry name" value="vATP-synt_E"/>
    <property type="match status" value="1"/>
</dbReference>
<proteinExistence type="inferred from homology"/>
<dbReference type="Gene3D" id="3.30.2320.30">
    <property type="entry name" value="ATP synthase, E subunit, C-terminal"/>
    <property type="match status" value="1"/>
</dbReference>
<comment type="caution">
    <text evidence="4">The sequence shown here is derived from an EMBL/GenBank/DDBJ whole genome shotgun (WGS) entry which is preliminary data.</text>
</comment>
<evidence type="ECO:0000313" key="4">
    <source>
        <dbReference type="EMBL" id="GGL85612.1"/>
    </source>
</evidence>